<dbReference type="Proteomes" id="UP000831327">
    <property type="component" value="Chromosome"/>
</dbReference>
<feature type="transmembrane region" description="Helical" evidence="1">
    <location>
        <begin position="21"/>
        <end position="39"/>
    </location>
</feature>
<accession>A0ABM7Y1E9</accession>
<keyword evidence="1" id="KW-0472">Membrane</keyword>
<reference evidence="2 3" key="1">
    <citation type="journal article" date="2016" name="Microbes Environ.">
        <title>Phylogenetically diverse aerobic anoxygenic phototrophic bacteria isolated from epilithic biofilms in Tama river, Japan.</title>
        <authorList>
            <person name="Hirose S."/>
            <person name="Matsuura K."/>
            <person name="Haruta S."/>
        </authorList>
    </citation>
    <scope>NUCLEOTIDE SEQUENCE [LARGE SCALE GENOMIC DNA]</scope>
    <source>
        <strain evidence="2 3">S08</strain>
    </source>
</reference>
<keyword evidence="1" id="KW-0812">Transmembrane</keyword>
<evidence type="ECO:0000313" key="3">
    <source>
        <dbReference type="Proteomes" id="UP000831327"/>
    </source>
</evidence>
<dbReference type="RefSeq" id="WP_244458855.1">
    <property type="nucleotide sequence ID" value="NZ_AP025637.1"/>
</dbReference>
<dbReference type="EMBL" id="AP025637">
    <property type="protein sequence ID" value="BDG71595.1"/>
    <property type="molecule type" value="Genomic_DNA"/>
</dbReference>
<sequence length="77" mass="7710">MGTLRAILHEIVGLFVDDGSLALALVVWCALVGLVMLAVPGVTMAAAGAALLAGCIAILLVNVVTAARKRRGAKAAT</sequence>
<name>A0ABM7Y1E9_9PROT</name>
<keyword evidence="1" id="KW-1133">Transmembrane helix</keyword>
<protein>
    <submittedName>
        <fullName evidence="2">Uncharacterized protein</fullName>
    </submittedName>
</protein>
<organism evidence="2 3">
    <name type="scientific">Roseomonas fluvialis</name>
    <dbReference type="NCBI Taxonomy" id="1750527"/>
    <lineage>
        <taxon>Bacteria</taxon>
        <taxon>Pseudomonadati</taxon>
        <taxon>Pseudomonadota</taxon>
        <taxon>Alphaproteobacteria</taxon>
        <taxon>Acetobacterales</taxon>
        <taxon>Roseomonadaceae</taxon>
        <taxon>Roseomonas</taxon>
    </lineage>
</organism>
<proteinExistence type="predicted"/>
<feature type="transmembrane region" description="Helical" evidence="1">
    <location>
        <begin position="45"/>
        <end position="64"/>
    </location>
</feature>
<keyword evidence="3" id="KW-1185">Reference proteome</keyword>
<gene>
    <name evidence="2" type="ORF">Rmf_15240</name>
</gene>
<evidence type="ECO:0000256" key="1">
    <source>
        <dbReference type="SAM" id="Phobius"/>
    </source>
</evidence>
<evidence type="ECO:0000313" key="2">
    <source>
        <dbReference type="EMBL" id="BDG71595.1"/>
    </source>
</evidence>